<comment type="caution">
    <text evidence="8">The sequence shown here is derived from an EMBL/GenBank/DDBJ whole genome shotgun (WGS) entry which is preliminary data.</text>
</comment>
<keyword evidence="4" id="KW-0735">Signal-anchor</keyword>
<organism evidence="8 9">
    <name type="scientific">Zophobas morio</name>
    <dbReference type="NCBI Taxonomy" id="2755281"/>
    <lineage>
        <taxon>Eukaryota</taxon>
        <taxon>Metazoa</taxon>
        <taxon>Ecdysozoa</taxon>
        <taxon>Arthropoda</taxon>
        <taxon>Hexapoda</taxon>
        <taxon>Insecta</taxon>
        <taxon>Pterygota</taxon>
        <taxon>Neoptera</taxon>
        <taxon>Endopterygota</taxon>
        <taxon>Coleoptera</taxon>
        <taxon>Polyphaga</taxon>
        <taxon>Cucujiformia</taxon>
        <taxon>Tenebrionidae</taxon>
        <taxon>Zophobas</taxon>
    </lineage>
</organism>
<comment type="subcellular location">
    <subcellularLocation>
        <location evidence="1">Membrane</location>
        <topology evidence="1">Single-pass type II membrane protein</topology>
    </subcellularLocation>
</comment>
<keyword evidence="3" id="KW-0812">Transmembrane</keyword>
<dbReference type="Pfam" id="PF00287">
    <property type="entry name" value="Na_K-ATPase"/>
    <property type="match status" value="1"/>
</dbReference>
<dbReference type="Proteomes" id="UP001168821">
    <property type="component" value="Unassembled WGS sequence"/>
</dbReference>
<keyword evidence="5" id="KW-1133">Transmembrane helix</keyword>
<accession>A0AA38MHQ3</accession>
<keyword evidence="9" id="KW-1185">Reference proteome</keyword>
<evidence type="ECO:0000256" key="3">
    <source>
        <dbReference type="ARBA" id="ARBA00022692"/>
    </source>
</evidence>
<evidence type="ECO:0000256" key="2">
    <source>
        <dbReference type="ARBA" id="ARBA00005876"/>
    </source>
</evidence>
<evidence type="ECO:0000256" key="7">
    <source>
        <dbReference type="SAM" id="SignalP"/>
    </source>
</evidence>
<evidence type="ECO:0000256" key="4">
    <source>
        <dbReference type="ARBA" id="ARBA00022968"/>
    </source>
</evidence>
<sequence length="263" mass="29875">MGTAKRVAVLLSIYLSWASADQTQTIKSPGEPFSKKRTIFKKKKKSVLELRPFTNENGSKEIWVQGRSRETVQHWAGLIDDFLQPYRSQNASADSTIHQCGNNPPPENGVCEVDVSSFGPCNPQSHYGYTDSPCIFLRLNNVPNGWMPEFYNDSYIPEKMPYVLRHHIWKEKQKGNTNRVWVSCKGNYAPDAEFIGSVKYYPEQAFPSHYFGASGKKNFLSPLVAVHFERPRNGVVINVWCTAWAANIPYELGTINFDLMLDS</sequence>
<name>A0AA38MHQ3_9CUCU</name>
<dbReference type="GO" id="GO:0005890">
    <property type="term" value="C:sodium:potassium-exchanging ATPase complex"/>
    <property type="evidence" value="ECO:0007669"/>
    <property type="project" value="InterPro"/>
</dbReference>
<dbReference type="InterPro" id="IPR038702">
    <property type="entry name" value="Na/K_ATPase_sub_beta_sf"/>
</dbReference>
<keyword evidence="7" id="KW-0732">Signal</keyword>
<dbReference type="GO" id="GO:0006883">
    <property type="term" value="P:intracellular sodium ion homeostasis"/>
    <property type="evidence" value="ECO:0007669"/>
    <property type="project" value="TreeGrafter"/>
</dbReference>
<dbReference type="PANTHER" id="PTHR11523:SF28">
    <property type="entry name" value="NA_K-ATPASE BETA SUBUNIT ISOFORM 4-RELATED"/>
    <property type="match status" value="1"/>
</dbReference>
<protein>
    <recommendedName>
        <fullName evidence="10">Sodium/potassium-transporting ATPase subunit beta-2</fullName>
    </recommendedName>
</protein>
<feature type="signal peptide" evidence="7">
    <location>
        <begin position="1"/>
        <end position="20"/>
    </location>
</feature>
<feature type="chain" id="PRO_5041333848" description="Sodium/potassium-transporting ATPase subunit beta-2" evidence="7">
    <location>
        <begin position="21"/>
        <end position="263"/>
    </location>
</feature>
<dbReference type="GO" id="GO:1990573">
    <property type="term" value="P:potassium ion import across plasma membrane"/>
    <property type="evidence" value="ECO:0007669"/>
    <property type="project" value="TreeGrafter"/>
</dbReference>
<keyword evidence="6" id="KW-0472">Membrane</keyword>
<evidence type="ECO:0000256" key="6">
    <source>
        <dbReference type="ARBA" id="ARBA00023136"/>
    </source>
</evidence>
<dbReference type="Gene3D" id="2.60.40.1660">
    <property type="entry name" value="Na, k-atpase alpha subunit"/>
    <property type="match status" value="1"/>
</dbReference>
<evidence type="ECO:0000313" key="9">
    <source>
        <dbReference type="Proteomes" id="UP001168821"/>
    </source>
</evidence>
<evidence type="ECO:0000256" key="5">
    <source>
        <dbReference type="ARBA" id="ARBA00022989"/>
    </source>
</evidence>
<gene>
    <name evidence="8" type="ORF">Zmor_016027</name>
</gene>
<dbReference type="GO" id="GO:0001671">
    <property type="term" value="F:ATPase activator activity"/>
    <property type="evidence" value="ECO:0007669"/>
    <property type="project" value="TreeGrafter"/>
</dbReference>
<comment type="similarity">
    <text evidence="2">Belongs to the X(+)/potassium ATPases subunit beta family.</text>
</comment>
<dbReference type="InterPro" id="IPR000402">
    <property type="entry name" value="Na/K_ATPase_sub_beta"/>
</dbReference>
<dbReference type="PANTHER" id="PTHR11523">
    <property type="entry name" value="SODIUM/POTASSIUM-DEPENDENT ATPASE BETA SUBUNIT"/>
    <property type="match status" value="1"/>
</dbReference>
<dbReference type="EMBL" id="JALNTZ010000004">
    <property type="protein sequence ID" value="KAJ3656991.1"/>
    <property type="molecule type" value="Genomic_DNA"/>
</dbReference>
<proteinExistence type="inferred from homology"/>
<evidence type="ECO:0008006" key="10">
    <source>
        <dbReference type="Google" id="ProtNLM"/>
    </source>
</evidence>
<dbReference type="AlphaFoldDB" id="A0AA38MHQ3"/>
<reference evidence="8" key="1">
    <citation type="journal article" date="2023" name="G3 (Bethesda)">
        <title>Whole genome assemblies of Zophobas morio and Tenebrio molitor.</title>
        <authorList>
            <person name="Kaur S."/>
            <person name="Stinson S.A."/>
            <person name="diCenzo G.C."/>
        </authorList>
    </citation>
    <scope>NUCLEOTIDE SEQUENCE</scope>
    <source>
        <strain evidence="8">QUZm001</strain>
    </source>
</reference>
<dbReference type="GO" id="GO:0036376">
    <property type="term" value="P:sodium ion export across plasma membrane"/>
    <property type="evidence" value="ECO:0007669"/>
    <property type="project" value="TreeGrafter"/>
</dbReference>
<evidence type="ECO:0000313" key="8">
    <source>
        <dbReference type="EMBL" id="KAJ3656991.1"/>
    </source>
</evidence>
<evidence type="ECO:0000256" key="1">
    <source>
        <dbReference type="ARBA" id="ARBA00004606"/>
    </source>
</evidence>
<dbReference type="GO" id="GO:0030007">
    <property type="term" value="P:intracellular potassium ion homeostasis"/>
    <property type="evidence" value="ECO:0007669"/>
    <property type="project" value="TreeGrafter"/>
</dbReference>